<dbReference type="Proteomes" id="UP000030745">
    <property type="component" value="Unassembled WGS sequence"/>
</dbReference>
<name>A0A067BUW5_SAPPC</name>
<gene>
    <name evidence="1" type="ORF">SPRG_12139</name>
</gene>
<dbReference type="OMA" id="ANQPIVC"/>
<dbReference type="KEGG" id="spar:SPRG_12139"/>
<dbReference type="OrthoDB" id="75201at2759"/>
<reference evidence="1 2" key="1">
    <citation type="journal article" date="2013" name="PLoS Genet.">
        <title>Distinctive expansion of potential virulence genes in the genome of the oomycete fish pathogen Saprolegnia parasitica.</title>
        <authorList>
            <person name="Jiang R.H."/>
            <person name="de Bruijn I."/>
            <person name="Haas B.J."/>
            <person name="Belmonte R."/>
            <person name="Lobach L."/>
            <person name="Christie J."/>
            <person name="van den Ackerveken G."/>
            <person name="Bottin A."/>
            <person name="Bulone V."/>
            <person name="Diaz-Moreno S.M."/>
            <person name="Dumas B."/>
            <person name="Fan L."/>
            <person name="Gaulin E."/>
            <person name="Govers F."/>
            <person name="Grenville-Briggs L.J."/>
            <person name="Horner N.R."/>
            <person name="Levin J.Z."/>
            <person name="Mammella M."/>
            <person name="Meijer H.J."/>
            <person name="Morris P."/>
            <person name="Nusbaum C."/>
            <person name="Oome S."/>
            <person name="Phillips A.J."/>
            <person name="van Rooyen D."/>
            <person name="Rzeszutek E."/>
            <person name="Saraiva M."/>
            <person name="Secombes C.J."/>
            <person name="Seidl M.F."/>
            <person name="Snel B."/>
            <person name="Stassen J.H."/>
            <person name="Sykes S."/>
            <person name="Tripathy S."/>
            <person name="van den Berg H."/>
            <person name="Vega-Arreguin J.C."/>
            <person name="Wawra S."/>
            <person name="Young S.K."/>
            <person name="Zeng Q."/>
            <person name="Dieguez-Uribeondo J."/>
            <person name="Russ C."/>
            <person name="Tyler B.M."/>
            <person name="van West P."/>
        </authorList>
    </citation>
    <scope>NUCLEOTIDE SEQUENCE [LARGE SCALE GENOMIC DNA]</scope>
    <source>
        <strain evidence="1 2">CBS 223.65</strain>
    </source>
</reference>
<dbReference type="AlphaFoldDB" id="A0A067BUW5"/>
<evidence type="ECO:0000313" key="1">
    <source>
        <dbReference type="EMBL" id="KDO22299.1"/>
    </source>
</evidence>
<dbReference type="GeneID" id="24134129"/>
<dbReference type="RefSeq" id="XP_012207032.1">
    <property type="nucleotide sequence ID" value="XM_012351642.1"/>
</dbReference>
<dbReference type="VEuPathDB" id="FungiDB:SPRG_12139"/>
<evidence type="ECO:0000313" key="2">
    <source>
        <dbReference type="Proteomes" id="UP000030745"/>
    </source>
</evidence>
<organism evidence="1 2">
    <name type="scientific">Saprolegnia parasitica (strain CBS 223.65)</name>
    <dbReference type="NCBI Taxonomy" id="695850"/>
    <lineage>
        <taxon>Eukaryota</taxon>
        <taxon>Sar</taxon>
        <taxon>Stramenopiles</taxon>
        <taxon>Oomycota</taxon>
        <taxon>Saprolegniomycetes</taxon>
        <taxon>Saprolegniales</taxon>
        <taxon>Saprolegniaceae</taxon>
        <taxon>Saprolegnia</taxon>
    </lineage>
</organism>
<proteinExistence type="predicted"/>
<accession>A0A067BUW5</accession>
<dbReference type="EMBL" id="KK583271">
    <property type="protein sequence ID" value="KDO22299.1"/>
    <property type="molecule type" value="Genomic_DNA"/>
</dbReference>
<sequence>MVCLSKQSSTKPSGLKKLWTKVVHPFSHTTPAAKEPIKDTQAYICTCVQLNVLAARRRQAMAPPARTAATMAPIPLPDEFRMEKKDKTLVSGHRVPYCPVQNQRWKNYRKARTFEAIAEDDDALDANQPIVCPGCMARSSLSTVTSHDLEDDY</sequence>
<keyword evidence="2" id="KW-1185">Reference proteome</keyword>
<protein>
    <submittedName>
        <fullName evidence="1">Uncharacterized protein</fullName>
    </submittedName>
</protein>